<reference evidence="1" key="2">
    <citation type="submission" date="2023-05" db="EMBL/GenBank/DDBJ databases">
        <authorList>
            <person name="Schelkunov M.I."/>
        </authorList>
    </citation>
    <scope>NUCLEOTIDE SEQUENCE</scope>
    <source>
        <strain evidence="1">Hsosn_3</strain>
        <tissue evidence="1">Leaf</tissue>
    </source>
</reference>
<dbReference type="EMBL" id="JAUIZM010000004">
    <property type="protein sequence ID" value="KAK1387465.1"/>
    <property type="molecule type" value="Genomic_DNA"/>
</dbReference>
<dbReference type="Proteomes" id="UP001237642">
    <property type="component" value="Unassembled WGS sequence"/>
</dbReference>
<accession>A0AAD8MS91</accession>
<dbReference type="AlphaFoldDB" id="A0AAD8MS91"/>
<proteinExistence type="predicted"/>
<gene>
    <name evidence="1" type="ORF">POM88_015643</name>
</gene>
<protein>
    <submittedName>
        <fullName evidence="1">Uncharacterized protein</fullName>
    </submittedName>
</protein>
<evidence type="ECO:0000313" key="2">
    <source>
        <dbReference type="Proteomes" id="UP001237642"/>
    </source>
</evidence>
<reference evidence="1" key="1">
    <citation type="submission" date="2023-02" db="EMBL/GenBank/DDBJ databases">
        <title>Genome of toxic invasive species Heracleum sosnowskyi carries increased number of genes despite the absence of recent whole-genome duplications.</title>
        <authorList>
            <person name="Schelkunov M."/>
            <person name="Shtratnikova V."/>
            <person name="Makarenko M."/>
            <person name="Klepikova A."/>
            <person name="Omelchenko D."/>
            <person name="Novikova G."/>
            <person name="Obukhova E."/>
            <person name="Bogdanov V."/>
            <person name="Penin A."/>
            <person name="Logacheva M."/>
        </authorList>
    </citation>
    <scope>NUCLEOTIDE SEQUENCE</scope>
    <source>
        <strain evidence="1">Hsosn_3</strain>
        <tissue evidence="1">Leaf</tissue>
    </source>
</reference>
<evidence type="ECO:0000313" key="1">
    <source>
        <dbReference type="EMBL" id="KAK1387465.1"/>
    </source>
</evidence>
<name>A0AAD8MS91_9APIA</name>
<keyword evidence="2" id="KW-1185">Reference proteome</keyword>
<sequence>MSIEALAMAGVDCHHLNISLEECEKQNPPPYLITRVKNRKCHARSFYTLSMYSSGRIHNVSNSDDNGDDNHSKTRKRFVGFSVVAKIAKKISWIFSKNGSNTRILVLLFISFFLCYYSV</sequence>
<comment type="caution">
    <text evidence="1">The sequence shown here is derived from an EMBL/GenBank/DDBJ whole genome shotgun (WGS) entry which is preliminary data.</text>
</comment>
<organism evidence="1 2">
    <name type="scientific">Heracleum sosnowskyi</name>
    <dbReference type="NCBI Taxonomy" id="360622"/>
    <lineage>
        <taxon>Eukaryota</taxon>
        <taxon>Viridiplantae</taxon>
        <taxon>Streptophyta</taxon>
        <taxon>Embryophyta</taxon>
        <taxon>Tracheophyta</taxon>
        <taxon>Spermatophyta</taxon>
        <taxon>Magnoliopsida</taxon>
        <taxon>eudicotyledons</taxon>
        <taxon>Gunneridae</taxon>
        <taxon>Pentapetalae</taxon>
        <taxon>asterids</taxon>
        <taxon>campanulids</taxon>
        <taxon>Apiales</taxon>
        <taxon>Apiaceae</taxon>
        <taxon>Apioideae</taxon>
        <taxon>apioid superclade</taxon>
        <taxon>Tordylieae</taxon>
        <taxon>Tordyliinae</taxon>
        <taxon>Heracleum</taxon>
    </lineage>
</organism>